<keyword evidence="6" id="KW-0456">Lyase</keyword>
<dbReference type="SUPFAM" id="SSF51569">
    <property type="entry name" value="Aldolase"/>
    <property type="match status" value="1"/>
</dbReference>
<dbReference type="UniPathway" id="UPA00109">
    <property type="reaction ID" value="UER00183"/>
</dbReference>
<evidence type="ECO:0000256" key="8">
    <source>
        <dbReference type="ARBA" id="ARBA00072515"/>
    </source>
</evidence>
<evidence type="ECO:0000256" key="3">
    <source>
        <dbReference type="ARBA" id="ARBA00010387"/>
    </source>
</evidence>
<evidence type="ECO:0000313" key="9">
    <source>
        <dbReference type="EMBL" id="PTL86901.1"/>
    </source>
</evidence>
<dbReference type="InterPro" id="IPR013785">
    <property type="entry name" value="Aldolase_TIM"/>
</dbReference>
<dbReference type="Pfam" id="PF00274">
    <property type="entry name" value="Glycolytic"/>
    <property type="match status" value="1"/>
</dbReference>
<evidence type="ECO:0000256" key="6">
    <source>
        <dbReference type="ARBA" id="ARBA00023239"/>
    </source>
</evidence>
<keyword evidence="5" id="KW-0324">Glycolysis</keyword>
<sequence length="339" mass="37423">MVEKIENVVARIFQTGKGILAADESNATIQKRFDAIGLESTKDSRRDYREMLFRSQEAMKYVSSILLYEETLYQEAKDGTRFVDLINSAGVLIGIKVDQGLRPCPLYPGENIVAGLDDLDVRLKSYKGVGASVAKWRIVLSISDVFPSTAIVKANVHTLARYAATCQSFGIVPIVEPEVLMDGNHTIDRCAEVTEFVLRALFDELSAMRVCLEGLVLKSNMVLPGKDAIKVSDEEIANKTIRTLKRVVPPAVQGIAFLSGGQSEHDATSRLSAINAIGNCPWKLSFSYGRALQESTLRTWQGKKENEVAAQNILSHRARMNSLASMGCWKEILETHNAK</sequence>
<dbReference type="PANTHER" id="PTHR11627">
    <property type="entry name" value="FRUCTOSE-BISPHOSPHATE ALDOLASE"/>
    <property type="match status" value="1"/>
</dbReference>
<organism evidence="9 10">
    <name type="scientific">Candidatus Liberibacter europaeus</name>
    <dbReference type="NCBI Taxonomy" id="744859"/>
    <lineage>
        <taxon>Bacteria</taxon>
        <taxon>Pseudomonadati</taxon>
        <taxon>Pseudomonadota</taxon>
        <taxon>Alphaproteobacteria</taxon>
        <taxon>Hyphomicrobiales</taxon>
        <taxon>Rhizobiaceae</taxon>
        <taxon>Liberibacter</taxon>
    </lineage>
</organism>
<protein>
    <recommendedName>
        <fullName evidence="8">Probable fructose-bisphosphate aldolase class 1</fullName>
        <ecNumber evidence="4">4.1.2.13</ecNumber>
    </recommendedName>
    <alternativeName>
        <fullName evidence="7">Fructose-bisphosphate aldolase class I</fullName>
    </alternativeName>
</protein>
<dbReference type="Gene3D" id="3.20.20.70">
    <property type="entry name" value="Aldolase class I"/>
    <property type="match status" value="1"/>
</dbReference>
<comment type="similarity">
    <text evidence="3">Belongs to the class I fructose-bisphosphate aldolase family.</text>
</comment>
<comment type="pathway">
    <text evidence="2">Carbohydrate degradation; glycolysis; D-glyceraldehyde 3-phosphate and glycerone phosphate from D-glucose: step 4/4.</text>
</comment>
<comment type="catalytic activity">
    <reaction evidence="1">
        <text>beta-D-fructose 1,6-bisphosphate = D-glyceraldehyde 3-phosphate + dihydroxyacetone phosphate</text>
        <dbReference type="Rhea" id="RHEA:14729"/>
        <dbReference type="ChEBI" id="CHEBI:32966"/>
        <dbReference type="ChEBI" id="CHEBI:57642"/>
        <dbReference type="ChEBI" id="CHEBI:59776"/>
        <dbReference type="EC" id="4.1.2.13"/>
    </reaction>
</comment>
<name>A0A2T4VYR2_9HYPH</name>
<accession>A0A2T4VYR2</accession>
<dbReference type="EC" id="4.1.2.13" evidence="4"/>
<evidence type="ECO:0000256" key="5">
    <source>
        <dbReference type="ARBA" id="ARBA00023152"/>
    </source>
</evidence>
<dbReference type="InterPro" id="IPR000741">
    <property type="entry name" value="FBA_I"/>
</dbReference>
<dbReference type="NCBIfam" id="NF033379">
    <property type="entry name" value="FrucBisAld_I"/>
    <property type="match status" value="1"/>
</dbReference>
<proteinExistence type="inferred from homology"/>
<evidence type="ECO:0000256" key="7">
    <source>
        <dbReference type="ARBA" id="ARBA00029799"/>
    </source>
</evidence>
<reference evidence="10" key="1">
    <citation type="submission" date="2018-02" db="EMBL/GenBank/DDBJ databases">
        <title>Genome sequence of Candidatus Liberibacter europaeus.</title>
        <authorList>
            <person name="Frampton R.A."/>
            <person name="Thompson S.M."/>
            <person name="David C."/>
            <person name="Addison S.M."/>
            <person name="Smith G.R."/>
        </authorList>
    </citation>
    <scope>NUCLEOTIDE SEQUENCE [LARGE SCALE GENOMIC DNA]</scope>
</reference>
<comment type="caution">
    <text evidence="9">The sequence shown here is derived from an EMBL/GenBank/DDBJ whole genome shotgun (WGS) entry which is preliminary data.</text>
</comment>
<dbReference type="FunFam" id="3.20.20.70:FF:000140">
    <property type="entry name" value="Fructose-bisphosphate aldolase"/>
    <property type="match status" value="1"/>
</dbReference>
<evidence type="ECO:0000313" key="10">
    <source>
        <dbReference type="Proteomes" id="UP000240811"/>
    </source>
</evidence>
<gene>
    <name evidence="9" type="ORF">C4617_00280</name>
</gene>
<dbReference type="GO" id="GO:0004332">
    <property type="term" value="F:fructose-bisphosphate aldolase activity"/>
    <property type="evidence" value="ECO:0007669"/>
    <property type="project" value="UniProtKB-EC"/>
</dbReference>
<dbReference type="AlphaFoldDB" id="A0A2T4VYR2"/>
<dbReference type="GO" id="GO:0006096">
    <property type="term" value="P:glycolytic process"/>
    <property type="evidence" value="ECO:0007669"/>
    <property type="project" value="UniProtKB-UniPathway"/>
</dbReference>
<dbReference type="Proteomes" id="UP000240811">
    <property type="component" value="Unassembled WGS sequence"/>
</dbReference>
<evidence type="ECO:0000256" key="4">
    <source>
        <dbReference type="ARBA" id="ARBA00013068"/>
    </source>
</evidence>
<evidence type="ECO:0000256" key="2">
    <source>
        <dbReference type="ARBA" id="ARBA00004714"/>
    </source>
</evidence>
<evidence type="ECO:0000256" key="1">
    <source>
        <dbReference type="ARBA" id="ARBA00000441"/>
    </source>
</evidence>
<dbReference type="EMBL" id="PSQJ01000001">
    <property type="protein sequence ID" value="PTL86901.1"/>
    <property type="molecule type" value="Genomic_DNA"/>
</dbReference>